<keyword evidence="4" id="KW-1185">Reference proteome</keyword>
<evidence type="ECO:0000313" key="4">
    <source>
        <dbReference type="Proteomes" id="UP001602245"/>
    </source>
</evidence>
<evidence type="ECO:0000259" key="2">
    <source>
        <dbReference type="SMART" id="SM00849"/>
    </source>
</evidence>
<dbReference type="SUPFAM" id="SSF56281">
    <property type="entry name" value="Metallo-hydrolase/oxidoreductase"/>
    <property type="match status" value="1"/>
</dbReference>
<dbReference type="PROSITE" id="PS51257">
    <property type="entry name" value="PROKAR_LIPOPROTEIN"/>
    <property type="match status" value="1"/>
</dbReference>
<protein>
    <submittedName>
        <fullName evidence="3">MBL fold metallo-hydrolase</fullName>
    </submittedName>
</protein>
<evidence type="ECO:0000313" key="3">
    <source>
        <dbReference type="EMBL" id="MFF5297563.1"/>
    </source>
</evidence>
<accession>A0ABW6WX50</accession>
<feature type="domain" description="Metallo-beta-lactamase" evidence="2">
    <location>
        <begin position="69"/>
        <end position="233"/>
    </location>
</feature>
<gene>
    <name evidence="3" type="ORF">ACFY35_49720</name>
</gene>
<dbReference type="Pfam" id="PF00753">
    <property type="entry name" value="Lactamase_B"/>
    <property type="match status" value="1"/>
</dbReference>
<feature type="compositionally biased region" description="Low complexity" evidence="1">
    <location>
        <begin position="36"/>
        <end position="49"/>
    </location>
</feature>
<dbReference type="InterPro" id="IPR050855">
    <property type="entry name" value="NDM-1-like"/>
</dbReference>
<dbReference type="Proteomes" id="UP001602245">
    <property type="component" value="Unassembled WGS sequence"/>
</dbReference>
<evidence type="ECO:0000256" key="1">
    <source>
        <dbReference type="SAM" id="MobiDB-lite"/>
    </source>
</evidence>
<reference evidence="3 4" key="1">
    <citation type="submission" date="2024-10" db="EMBL/GenBank/DDBJ databases">
        <title>The Natural Products Discovery Center: Release of the First 8490 Sequenced Strains for Exploring Actinobacteria Biosynthetic Diversity.</title>
        <authorList>
            <person name="Kalkreuter E."/>
            <person name="Kautsar S.A."/>
            <person name="Yang D."/>
            <person name="Bader C.D."/>
            <person name="Teijaro C.N."/>
            <person name="Fluegel L."/>
            <person name="Davis C.M."/>
            <person name="Simpson J.R."/>
            <person name="Lauterbach L."/>
            <person name="Steele A.D."/>
            <person name="Gui C."/>
            <person name="Meng S."/>
            <person name="Li G."/>
            <person name="Viehrig K."/>
            <person name="Ye F."/>
            <person name="Su P."/>
            <person name="Kiefer A.F."/>
            <person name="Nichols A."/>
            <person name="Cepeda A.J."/>
            <person name="Yan W."/>
            <person name="Fan B."/>
            <person name="Jiang Y."/>
            <person name="Adhikari A."/>
            <person name="Zheng C.-J."/>
            <person name="Schuster L."/>
            <person name="Cowan T.M."/>
            <person name="Smanski M.J."/>
            <person name="Chevrette M.G."/>
            <person name="De Carvalho L.P.S."/>
            <person name="Shen B."/>
        </authorList>
    </citation>
    <scope>NUCLEOTIDE SEQUENCE [LARGE SCALE GENOMIC DNA]</scope>
    <source>
        <strain evidence="3 4">NPDC000087</strain>
    </source>
</reference>
<dbReference type="RefSeq" id="WP_020513942.1">
    <property type="nucleotide sequence ID" value="NZ_JBIAZU010000012.1"/>
</dbReference>
<organism evidence="3 4">
    <name type="scientific">Paractinoplanes globisporus</name>
    <dbReference type="NCBI Taxonomy" id="113565"/>
    <lineage>
        <taxon>Bacteria</taxon>
        <taxon>Bacillati</taxon>
        <taxon>Actinomycetota</taxon>
        <taxon>Actinomycetes</taxon>
        <taxon>Micromonosporales</taxon>
        <taxon>Micromonosporaceae</taxon>
        <taxon>Paractinoplanes</taxon>
    </lineage>
</organism>
<sequence>MTDGRFSRRGLFFTAGAGVLGVAVLNTVAGCADNSSHSQSGSSAAAATPSAPPPSPAGIGGWKQVNMSYVSAYLLVRGKEVAVVDLGMPGSESSIEQGLKAAGQNWAAVKHVILTHQHDDHVGGLEAVSTVVKASFYAGILDVDAIITKTKLKPVKQGDEVFGLQIIDTPGHTLGHISVFDPSNGVLVSGDALRTNTGSLTGSDPKYTTDPFRAARSVKKLATMDIKAILPGHGSPVLVNASGELQKLAATL</sequence>
<name>A0ABW6WX50_9ACTN</name>
<feature type="region of interest" description="Disordered" evidence="1">
    <location>
        <begin position="36"/>
        <end position="57"/>
    </location>
</feature>
<dbReference type="InterPro" id="IPR036866">
    <property type="entry name" value="RibonucZ/Hydroxyglut_hydro"/>
</dbReference>
<dbReference type="CDD" id="cd07721">
    <property type="entry name" value="yflN-like_MBL-fold"/>
    <property type="match status" value="1"/>
</dbReference>
<dbReference type="PANTHER" id="PTHR42951">
    <property type="entry name" value="METALLO-BETA-LACTAMASE DOMAIN-CONTAINING"/>
    <property type="match status" value="1"/>
</dbReference>
<dbReference type="PANTHER" id="PTHR42951:SF17">
    <property type="entry name" value="METALLO-BETA-LACTAMASE DOMAIN-CONTAINING PROTEIN"/>
    <property type="match status" value="1"/>
</dbReference>
<comment type="caution">
    <text evidence="3">The sequence shown here is derived from an EMBL/GenBank/DDBJ whole genome shotgun (WGS) entry which is preliminary data.</text>
</comment>
<dbReference type="EMBL" id="JBIAZU010000012">
    <property type="protein sequence ID" value="MFF5297563.1"/>
    <property type="molecule type" value="Genomic_DNA"/>
</dbReference>
<dbReference type="SMART" id="SM00849">
    <property type="entry name" value="Lactamase_B"/>
    <property type="match status" value="1"/>
</dbReference>
<dbReference type="InterPro" id="IPR001279">
    <property type="entry name" value="Metallo-B-lactamas"/>
</dbReference>
<dbReference type="Gene3D" id="3.60.15.10">
    <property type="entry name" value="Ribonuclease Z/Hydroxyacylglutathione hydrolase-like"/>
    <property type="match status" value="1"/>
</dbReference>
<proteinExistence type="predicted"/>